<dbReference type="InterPro" id="IPR016024">
    <property type="entry name" value="ARM-type_fold"/>
</dbReference>
<name>A0A5J4UIA6_9EUKA</name>
<dbReference type="Gene3D" id="1.25.10.10">
    <property type="entry name" value="Leucine-rich Repeat Variant"/>
    <property type="match status" value="1"/>
</dbReference>
<reference evidence="1 2" key="1">
    <citation type="submission" date="2019-03" db="EMBL/GenBank/DDBJ databases">
        <title>Single cell metagenomics reveals metabolic interactions within the superorganism composed of flagellate Streblomastix strix and complex community of Bacteroidetes bacteria on its surface.</title>
        <authorList>
            <person name="Treitli S.C."/>
            <person name="Kolisko M."/>
            <person name="Husnik F."/>
            <person name="Keeling P."/>
            <person name="Hampl V."/>
        </authorList>
    </citation>
    <scope>NUCLEOTIDE SEQUENCE [LARGE SCALE GENOMIC DNA]</scope>
    <source>
        <strain evidence="1">ST1C</strain>
    </source>
</reference>
<dbReference type="EMBL" id="SNRW01016491">
    <property type="protein sequence ID" value="KAA6369315.1"/>
    <property type="molecule type" value="Genomic_DNA"/>
</dbReference>
<evidence type="ECO:0000313" key="2">
    <source>
        <dbReference type="Proteomes" id="UP000324800"/>
    </source>
</evidence>
<sequence>MESVSEICKSNYKVVIQHLDPILQCTRNAVSEAQQNKENSDAKEITKFALQFWLELCALEYQIEQELKEDDEDDEEECNSNMNDMMKMKDKDKSQQNEILNNFSYSNKAAPTLLEIIFSVIQLKDEDFDPENDDGSLYYVAFQLVENLSLKMRDSLSAH</sequence>
<organism evidence="1 2">
    <name type="scientific">Streblomastix strix</name>
    <dbReference type="NCBI Taxonomy" id="222440"/>
    <lineage>
        <taxon>Eukaryota</taxon>
        <taxon>Metamonada</taxon>
        <taxon>Preaxostyla</taxon>
        <taxon>Oxymonadida</taxon>
        <taxon>Streblomastigidae</taxon>
        <taxon>Streblomastix</taxon>
    </lineage>
</organism>
<dbReference type="InterPro" id="IPR011989">
    <property type="entry name" value="ARM-like"/>
</dbReference>
<dbReference type="AlphaFoldDB" id="A0A5J4UIA6"/>
<gene>
    <name evidence="1" type="ORF">EZS28_035158</name>
</gene>
<dbReference type="SUPFAM" id="SSF48371">
    <property type="entry name" value="ARM repeat"/>
    <property type="match status" value="1"/>
</dbReference>
<evidence type="ECO:0000313" key="1">
    <source>
        <dbReference type="EMBL" id="KAA6369315.1"/>
    </source>
</evidence>
<accession>A0A5J4UIA6</accession>
<protein>
    <submittedName>
        <fullName evidence="1">Uncharacterized protein</fullName>
    </submittedName>
</protein>
<proteinExistence type="predicted"/>
<comment type="caution">
    <text evidence="1">The sequence shown here is derived from an EMBL/GenBank/DDBJ whole genome shotgun (WGS) entry which is preliminary data.</text>
</comment>
<dbReference type="Proteomes" id="UP000324800">
    <property type="component" value="Unassembled WGS sequence"/>
</dbReference>